<dbReference type="Pfam" id="PF01476">
    <property type="entry name" value="LysM"/>
    <property type="match status" value="3"/>
</dbReference>
<feature type="domain" description="LysM" evidence="2">
    <location>
        <begin position="162"/>
        <end position="207"/>
    </location>
</feature>
<dbReference type="AlphaFoldDB" id="A0A9X2NSY4"/>
<sequence length="595" mass="68059">MKTINRIICSLLLAGAYSINAVAQENQSYFLHTIEKGQSLYSIASMYGVSQSDIIKLNPGSDEKIFIGRTLRIPRNAANVQKETYHTIEAGETLYRLTVKYNVSARAICDANPGLSAENFRIGQVIRIPSTTEAKTIVPVETQNNTMVANNIPGPIESRCRDMHKVKRKETVFSISREYGISENELIAANPELKGENKIKKGTFLCIPYPKAQTEQSTQSQAIPTDSELFRENRKETERFSTIKAAVILPFLDGVSKSESSRMVEYYEGLLMAVDSLKRTGTSIDLYTYNSGPEKTSLNSILGKSEMKDMDIIFGPLYQQHIKPLAEFAKKQNTRLVIPFTSKDNTVFQNPAIYQINTPQSYLYSEVYNHFVRQFPNANVIFIEASQDTKDKAEFIKGLKDELRNRSIPMKSLKESVTVESLKTVLRADRENIFIPTSGSNLTLIKILPQLTLLVREQPESRIHLFGYPEWQTYTKDHLEAFFELDTYFYSSFYTNNLLPAAINFTKTYRRWYGKEMDERYPKFGMLGFDTGYFFLKGLARYGSSFEKNMQGLDLVPIQTGFKFQRVNNWGGFINKKVFFVHFTKNFELVKLDFD</sequence>
<reference evidence="3" key="2">
    <citation type="submission" date="2022-04" db="EMBL/GenBank/DDBJ databases">
        <authorList>
            <person name="Fokt H."/>
            <person name="Baines J."/>
        </authorList>
    </citation>
    <scope>NUCLEOTIDE SEQUENCE</scope>
    <source>
        <strain evidence="3">KH365_2</strain>
    </source>
</reference>
<evidence type="ECO:0000313" key="4">
    <source>
        <dbReference type="Proteomes" id="UP001143192"/>
    </source>
</evidence>
<dbReference type="InterPro" id="IPR018392">
    <property type="entry name" value="LysM"/>
</dbReference>
<dbReference type="SMART" id="SM00257">
    <property type="entry name" value="LysM"/>
    <property type="match status" value="3"/>
</dbReference>
<reference evidence="3" key="1">
    <citation type="journal article" date="2022" name="Arch. Microbiol.">
        <title>Bacteroides muris sp. nov. isolated from the cecum of wild-derived house mice.</title>
        <authorList>
            <person name="Fokt H."/>
            <person name="Unni R."/>
            <person name="Repnik U."/>
            <person name="Schmitz R.A."/>
            <person name="Bramkamp M."/>
            <person name="Baines J.F."/>
            <person name="Unterweger D."/>
        </authorList>
    </citation>
    <scope>NUCLEOTIDE SEQUENCE</scope>
    <source>
        <strain evidence="3">KH365_2</strain>
    </source>
</reference>
<dbReference type="Gene3D" id="3.10.350.10">
    <property type="entry name" value="LysM domain"/>
    <property type="match status" value="3"/>
</dbReference>
<evidence type="ECO:0000259" key="2">
    <source>
        <dbReference type="PROSITE" id="PS51782"/>
    </source>
</evidence>
<name>A0A9X2NSY4_9BACE</name>
<protein>
    <submittedName>
        <fullName evidence="3">LysM peptidoglycan-binding domain-containing protein</fullName>
    </submittedName>
</protein>
<proteinExistence type="predicted"/>
<dbReference type="PANTHER" id="PTHR33734:SF22">
    <property type="entry name" value="MEMBRANE-BOUND LYTIC MUREIN TRANSGLYCOSYLASE D"/>
    <property type="match status" value="1"/>
</dbReference>
<comment type="caution">
    <text evidence="3">The sequence shown here is derived from an EMBL/GenBank/DDBJ whole genome shotgun (WGS) entry which is preliminary data.</text>
</comment>
<gene>
    <name evidence="3" type="ORF">M1B79_10505</name>
</gene>
<accession>A0A9X2NSY4</accession>
<evidence type="ECO:0000313" key="3">
    <source>
        <dbReference type="EMBL" id="MCR6505090.1"/>
    </source>
</evidence>
<feature type="signal peptide" evidence="1">
    <location>
        <begin position="1"/>
        <end position="23"/>
    </location>
</feature>
<dbReference type="RefSeq" id="WP_257931686.1">
    <property type="nucleotide sequence ID" value="NZ_JAMZED010000022.1"/>
</dbReference>
<dbReference type="InterPro" id="IPR036779">
    <property type="entry name" value="LysM_dom_sf"/>
</dbReference>
<dbReference type="SUPFAM" id="SSF54106">
    <property type="entry name" value="LysM domain"/>
    <property type="match status" value="3"/>
</dbReference>
<dbReference type="GO" id="GO:0008932">
    <property type="term" value="F:lytic endotransglycosylase activity"/>
    <property type="evidence" value="ECO:0007669"/>
    <property type="project" value="TreeGrafter"/>
</dbReference>
<organism evidence="3 4">
    <name type="scientific">Bacteroides muris</name>
    <name type="common">ex Fokt et al. 2023</name>
    <dbReference type="NCBI Taxonomy" id="2937417"/>
    <lineage>
        <taxon>Bacteria</taxon>
        <taxon>Pseudomonadati</taxon>
        <taxon>Bacteroidota</taxon>
        <taxon>Bacteroidia</taxon>
        <taxon>Bacteroidales</taxon>
        <taxon>Bacteroidaceae</taxon>
        <taxon>Bacteroides</taxon>
    </lineage>
</organism>
<dbReference type="Gene3D" id="3.40.50.2300">
    <property type="match status" value="1"/>
</dbReference>
<keyword evidence="1" id="KW-0732">Signal</keyword>
<feature type="domain" description="LysM" evidence="2">
    <location>
        <begin position="84"/>
        <end position="128"/>
    </location>
</feature>
<dbReference type="InterPro" id="IPR028082">
    <property type="entry name" value="Peripla_BP_I"/>
</dbReference>
<dbReference type="EMBL" id="JAMZED010000022">
    <property type="protein sequence ID" value="MCR6505090.1"/>
    <property type="molecule type" value="Genomic_DNA"/>
</dbReference>
<evidence type="ECO:0000256" key="1">
    <source>
        <dbReference type="SAM" id="SignalP"/>
    </source>
</evidence>
<dbReference type="SUPFAM" id="SSF53822">
    <property type="entry name" value="Periplasmic binding protein-like I"/>
    <property type="match status" value="1"/>
</dbReference>
<feature type="chain" id="PRO_5040827446" evidence="1">
    <location>
        <begin position="24"/>
        <end position="595"/>
    </location>
</feature>
<dbReference type="PROSITE" id="PS51782">
    <property type="entry name" value="LYSM"/>
    <property type="match status" value="3"/>
</dbReference>
<dbReference type="Proteomes" id="UP001143192">
    <property type="component" value="Unassembled WGS sequence"/>
</dbReference>
<dbReference type="CDD" id="cd00118">
    <property type="entry name" value="LysM"/>
    <property type="match status" value="3"/>
</dbReference>
<feature type="domain" description="LysM" evidence="2">
    <location>
        <begin position="30"/>
        <end position="73"/>
    </location>
</feature>
<dbReference type="PANTHER" id="PTHR33734">
    <property type="entry name" value="LYSM DOMAIN-CONTAINING GPI-ANCHORED PROTEIN 2"/>
    <property type="match status" value="1"/>
</dbReference>
<keyword evidence="4" id="KW-1185">Reference proteome</keyword>